<proteinExistence type="predicted"/>
<dbReference type="GeneID" id="33314118"/>
<evidence type="ECO:0000313" key="2">
    <source>
        <dbReference type="Proteomes" id="UP000197679"/>
    </source>
</evidence>
<keyword evidence="2" id="KW-1185">Reference proteome</keyword>
<evidence type="ECO:0000313" key="1">
    <source>
        <dbReference type="EMBL" id="ASI13872.1"/>
    </source>
</evidence>
<dbReference type="RefSeq" id="WP_088820146.1">
    <property type="nucleotide sequence ID" value="NZ_CP019964.1"/>
</dbReference>
<organism evidence="1 2">
    <name type="scientific">Candidatus Mancarchaeum acidiphilum</name>
    <dbReference type="NCBI Taxonomy" id="1920749"/>
    <lineage>
        <taxon>Archaea</taxon>
        <taxon>Candidatus Micrarchaeota</taxon>
        <taxon>Candidatus Mancarchaeum</taxon>
    </lineage>
</organism>
<protein>
    <submittedName>
        <fullName evidence="1">Uncharacterized protein</fullName>
    </submittedName>
</protein>
<sequence>MVQKEKRVYYASSVVKDLDSVMDDLRYNVFRSISAAEEKLAKKYSLEIDDFKDDVLHFPNSDINRDFFIEEDETDDKEGNLVWLENINNSVSREKKYRFIHDVTFKSLMDYKIEHSYNVTSTALIDLDYSLEDKLKDLDESEHVYINNDIERLLNKFIGLQELEANNLNEKLKSIDFGNNRAEDEFHSAFDHYLYKISRYTHCLDRVSKALDDPDAGLREIHNSIASEVTFMESLMKIRSDN</sequence>
<reference evidence="1 2" key="1">
    <citation type="journal article" date="2017" name="Nat. Commun.">
        <title>'ARMAN' archaea depend on association with euryarchaeal host in culture and in situ.</title>
        <authorList>
            <person name="Golyshina O."/>
            <person name="Toshchakov S."/>
            <person name="Makarova K."/>
            <person name="Gavrilov S."/>
            <person name="Korzhenkov A."/>
            <person name="La Cono V."/>
            <person name="Arcadi E."/>
            <person name="Nechitaylo T."/>
            <person name="Ferrer M."/>
            <person name="Kublanov I."/>
            <person name="Wolf Y."/>
            <person name="Yakimov M."/>
            <person name="Golyshin P."/>
            <person name="Slesarev A."/>
            <person name="Kozyavkin S."/>
        </authorList>
    </citation>
    <scope>NUCLEOTIDE SEQUENCE [LARGE SCALE GENOMIC DNA]</scope>
    <source>
        <strain evidence="1 2">Mia14</strain>
    </source>
</reference>
<dbReference type="AlphaFoldDB" id="A0A218NN36"/>
<name>A0A218NN36_9ARCH</name>
<dbReference type="Proteomes" id="UP000197679">
    <property type="component" value="Chromosome"/>
</dbReference>
<accession>A0A218NN36</accession>
<dbReference type="EMBL" id="CP019964">
    <property type="protein sequence ID" value="ASI13872.1"/>
    <property type="molecule type" value="Genomic_DNA"/>
</dbReference>
<dbReference type="KEGG" id="marh:Mia14_0561"/>
<gene>
    <name evidence="1" type="ORF">Mia14_0561</name>
</gene>